<dbReference type="RefSeq" id="WP_071508799.1">
    <property type="nucleotide sequence ID" value="NZ_CP060015.1"/>
</dbReference>
<reference evidence="2 3" key="1">
    <citation type="submission" date="2017-02" db="EMBL/GenBank/DDBJ databases">
        <title>The new phylogeny of genus Mycobacterium.</title>
        <authorList>
            <person name="Tortoli E."/>
            <person name="Trovato A."/>
            <person name="Cirillo D.M."/>
        </authorList>
    </citation>
    <scope>NUCLEOTIDE SEQUENCE [LARGE SCALE GENOMIC DNA]</scope>
    <source>
        <strain evidence="2 3">IP1130001</strain>
    </source>
</reference>
<accession>A0ABX3SPK4</accession>
<protein>
    <submittedName>
        <fullName evidence="2">Uncharacterized protein</fullName>
    </submittedName>
</protein>
<organism evidence="2 3">
    <name type="scientific">Mycobacterium malmoense</name>
    <dbReference type="NCBI Taxonomy" id="1780"/>
    <lineage>
        <taxon>Bacteria</taxon>
        <taxon>Bacillati</taxon>
        <taxon>Actinomycetota</taxon>
        <taxon>Actinomycetes</taxon>
        <taxon>Mycobacteriales</taxon>
        <taxon>Mycobacteriaceae</taxon>
        <taxon>Mycobacterium</taxon>
    </lineage>
</organism>
<proteinExistence type="predicted"/>
<name>A0ABX3SPK4_MYCMA</name>
<evidence type="ECO:0000256" key="1">
    <source>
        <dbReference type="SAM" id="SignalP"/>
    </source>
</evidence>
<dbReference type="EMBL" id="MVHV01000019">
    <property type="protein sequence ID" value="ORA80034.1"/>
    <property type="molecule type" value="Genomic_DNA"/>
</dbReference>
<keyword evidence="1" id="KW-0732">Signal</keyword>
<keyword evidence="3" id="KW-1185">Reference proteome</keyword>
<evidence type="ECO:0000313" key="3">
    <source>
        <dbReference type="Proteomes" id="UP000243140"/>
    </source>
</evidence>
<dbReference type="PIRSF" id="PIRSF021591">
    <property type="entry name" value="UCP021591"/>
    <property type="match status" value="1"/>
</dbReference>
<dbReference type="InterPro" id="IPR016793">
    <property type="entry name" value="UCP021591"/>
</dbReference>
<feature type="chain" id="PRO_5045343316" evidence="1">
    <location>
        <begin position="36"/>
        <end position="151"/>
    </location>
</feature>
<comment type="caution">
    <text evidence="2">The sequence shown here is derived from an EMBL/GenBank/DDBJ whole genome shotgun (WGS) entry which is preliminary data.</text>
</comment>
<gene>
    <name evidence="2" type="ORF">BST29_17855</name>
</gene>
<dbReference type="Gene3D" id="2.60.40.2880">
    <property type="entry name" value="MmpS1-5, C-terminal soluble domain"/>
    <property type="match status" value="1"/>
</dbReference>
<evidence type="ECO:0000313" key="2">
    <source>
        <dbReference type="EMBL" id="ORA80034.1"/>
    </source>
</evidence>
<sequence>MTNVRKAVGAVSVSGCVATLAAAAAVAVAPATSSADPAGHQVTYTVTATGNLTGNVRYMNSDPPSQAAYDANSSQYMNSVQTAFGAGQPLVYTATLANPNQWAIVTASGGCHWPDCGSGATPELHCEIAVDGQVVATQNATTGVTCSTRPW</sequence>
<feature type="signal peptide" evidence="1">
    <location>
        <begin position="1"/>
        <end position="35"/>
    </location>
</feature>
<dbReference type="InterPro" id="IPR038468">
    <property type="entry name" value="MmpS_C"/>
</dbReference>
<dbReference type="Proteomes" id="UP000243140">
    <property type="component" value="Unassembled WGS sequence"/>
</dbReference>